<evidence type="ECO:0000313" key="3">
    <source>
        <dbReference type="Proteomes" id="UP000077521"/>
    </source>
</evidence>
<evidence type="ECO:0000313" key="2">
    <source>
        <dbReference type="EMBL" id="KAE8235800.1"/>
    </source>
</evidence>
<accession>A0A8T8SAA7</accession>
<gene>
    <name evidence="2" type="ORF">A4X13_0g9373</name>
</gene>
<proteinExistence type="predicted"/>
<evidence type="ECO:0000256" key="1">
    <source>
        <dbReference type="SAM" id="Phobius"/>
    </source>
</evidence>
<dbReference type="AlphaFoldDB" id="A0A8T8SAA7"/>
<reference evidence="2" key="2">
    <citation type="journal article" date="2019" name="IMA Fungus">
        <title>Genome sequencing and comparison of five Tilletia species to identify candidate genes for the detection of regulated species infecting wheat.</title>
        <authorList>
            <person name="Nguyen H.D.T."/>
            <person name="Sultana T."/>
            <person name="Kesanakurti P."/>
            <person name="Hambleton S."/>
        </authorList>
    </citation>
    <scope>NUCLEOTIDE SEQUENCE</scope>
    <source>
        <strain evidence="2">DAOMC 236416</strain>
    </source>
</reference>
<dbReference type="EMBL" id="LWDF02002562">
    <property type="protein sequence ID" value="KAE8235800.1"/>
    <property type="molecule type" value="Genomic_DNA"/>
</dbReference>
<keyword evidence="1" id="KW-0472">Membrane</keyword>
<name>A0A8T8SAA7_9BASI</name>
<feature type="transmembrane region" description="Helical" evidence="1">
    <location>
        <begin position="12"/>
        <end position="39"/>
    </location>
</feature>
<comment type="caution">
    <text evidence="2">The sequence shown here is derived from an EMBL/GenBank/DDBJ whole genome shotgun (WGS) entry which is preliminary data.</text>
</comment>
<reference evidence="2" key="1">
    <citation type="submission" date="2016-04" db="EMBL/GenBank/DDBJ databases">
        <authorList>
            <person name="Nguyen H.D."/>
            <person name="Samba Siva P."/>
            <person name="Cullis J."/>
            <person name="Levesque C.A."/>
            <person name="Hambleton S."/>
        </authorList>
    </citation>
    <scope>NUCLEOTIDE SEQUENCE</scope>
    <source>
        <strain evidence="2">DAOMC 236416</strain>
    </source>
</reference>
<protein>
    <submittedName>
        <fullName evidence="2">Uncharacterized protein</fullName>
    </submittedName>
</protein>
<dbReference type="Proteomes" id="UP000077521">
    <property type="component" value="Unassembled WGS sequence"/>
</dbReference>
<sequence>MRTVHTAELVSICAVVWTIAIVLVLVLVAAASFLLSLVAELTNSALRSFTPNAFQRSSNLFYLAQDCANLGTMSVVKEQSCQLAAVNSAVQLPTVRVGVALLEGVGLSMATEQSILGTLSALPLLFPGFRAAPDLPSLLRFFFGRT</sequence>
<organism evidence="2 3">
    <name type="scientific">Tilletia indica</name>
    <dbReference type="NCBI Taxonomy" id="43049"/>
    <lineage>
        <taxon>Eukaryota</taxon>
        <taxon>Fungi</taxon>
        <taxon>Dikarya</taxon>
        <taxon>Basidiomycota</taxon>
        <taxon>Ustilaginomycotina</taxon>
        <taxon>Exobasidiomycetes</taxon>
        <taxon>Tilletiales</taxon>
        <taxon>Tilletiaceae</taxon>
        <taxon>Tilletia</taxon>
    </lineage>
</organism>
<keyword evidence="1" id="KW-1133">Transmembrane helix</keyword>
<keyword evidence="1" id="KW-0812">Transmembrane</keyword>
<keyword evidence="3" id="KW-1185">Reference proteome</keyword>